<evidence type="ECO:0000256" key="1">
    <source>
        <dbReference type="ARBA" id="ARBA00006382"/>
    </source>
</evidence>
<dbReference type="Pfam" id="PF00208">
    <property type="entry name" value="ELFV_dehydrog"/>
    <property type="match status" value="1"/>
</dbReference>
<dbReference type="InterPro" id="IPR006097">
    <property type="entry name" value="Glu/Leu/Phe/Val/Trp_DH_dimer"/>
</dbReference>
<keyword evidence="2 3" id="KW-0560">Oxidoreductase</keyword>
<dbReference type="GO" id="GO:0000166">
    <property type="term" value="F:nucleotide binding"/>
    <property type="evidence" value="ECO:0007669"/>
    <property type="project" value="UniProtKB-KW"/>
</dbReference>
<evidence type="ECO:0000256" key="2">
    <source>
        <dbReference type="ARBA" id="ARBA00023002"/>
    </source>
</evidence>
<dbReference type="GO" id="GO:0006538">
    <property type="term" value="P:L-glutamate catabolic process"/>
    <property type="evidence" value="ECO:0007669"/>
    <property type="project" value="TreeGrafter"/>
</dbReference>
<comment type="caution">
    <text evidence="9">The sequence shown here is derived from an EMBL/GenBank/DDBJ whole genome shotgun (WGS) entry which is preliminary data.</text>
</comment>
<evidence type="ECO:0000256" key="7">
    <source>
        <dbReference type="RuleBase" id="RU004417"/>
    </source>
</evidence>
<evidence type="ECO:0000256" key="3">
    <source>
        <dbReference type="PIRNR" id="PIRNR000185"/>
    </source>
</evidence>
<dbReference type="Proteomes" id="UP000178429">
    <property type="component" value="Unassembled WGS sequence"/>
</dbReference>
<keyword evidence="5" id="KW-0547">Nucleotide-binding</keyword>
<feature type="binding site" evidence="5">
    <location>
        <position position="226"/>
    </location>
    <ligand>
        <name>NAD(+)</name>
        <dbReference type="ChEBI" id="CHEBI:57540"/>
    </ligand>
</feature>
<dbReference type="InterPro" id="IPR006096">
    <property type="entry name" value="Glu/Leu/Phe/Val/Trp_DH_C"/>
</dbReference>
<dbReference type="EMBL" id="MGHL01000006">
    <property type="protein sequence ID" value="OGM70331.1"/>
    <property type="molecule type" value="Genomic_DNA"/>
</dbReference>
<dbReference type="GO" id="GO:0004352">
    <property type="term" value="F:glutamate dehydrogenase (NAD+) activity"/>
    <property type="evidence" value="ECO:0007669"/>
    <property type="project" value="TreeGrafter"/>
</dbReference>
<dbReference type="PANTHER" id="PTHR11606:SF13">
    <property type="entry name" value="GLUTAMATE DEHYDROGENASE 1, MITOCHONDRIAL"/>
    <property type="match status" value="1"/>
</dbReference>
<feature type="site" description="Important for catalysis" evidence="6">
    <location>
        <position position="151"/>
    </location>
</feature>
<sequence>MTSSFAIAKSQIDAVVGDLEEAFNQDKKLLSEAIKKLKKPQHFWEKKLSIVMDNGKRKNFVGYRCQHNNARGPFKGGVRFHPDVTRDEVKALSVWMSLKCAVVDLPYGGAKGGVVVDPKALSQSELMRLSWEYGKFMIRFASPWKDIPAPDVNTDSQVMAWFLESYEKKLGASSPAVVTGKSLELGGSLGRDSATAMGGLFVLNDYVGKKKLKKSFLKIAIQGFGNAGGWFAKLASSQGYRVVAVSDSTGGVYRPSGLNVDRQLAAKAKNDSLASTISNEDLLALDVDILVPAALENAIHKGNASKVKAKIILELANGPTTPEAEDFLIKKGVDVLPDVLVNAGGVTVSYFEWVQNLHGYKWEAERVNHELRKKMGDAFEQVWAVHLAKKLSFRKSAYYLAVKKIVEAMILRGRVWPKI</sequence>
<dbReference type="InterPro" id="IPR033922">
    <property type="entry name" value="NAD_bind_Glu_DH"/>
</dbReference>
<dbReference type="AlphaFoldDB" id="A0A1F8C1T7"/>
<feature type="active site" description="Proton donor" evidence="4">
    <location>
        <position position="111"/>
    </location>
</feature>
<dbReference type="SUPFAM" id="SSF53223">
    <property type="entry name" value="Aminoacid dehydrogenase-like, N-terminal domain"/>
    <property type="match status" value="1"/>
</dbReference>
<evidence type="ECO:0000256" key="6">
    <source>
        <dbReference type="PIRSR" id="PIRSR000185-3"/>
    </source>
</evidence>
<evidence type="ECO:0000256" key="4">
    <source>
        <dbReference type="PIRSR" id="PIRSR000185-1"/>
    </source>
</evidence>
<proteinExistence type="inferred from homology"/>
<feature type="binding site" evidence="5">
    <location>
        <position position="75"/>
    </location>
    <ligand>
        <name>substrate</name>
    </ligand>
</feature>
<dbReference type="STRING" id="1802525.A2975_04665"/>
<evidence type="ECO:0000259" key="8">
    <source>
        <dbReference type="SMART" id="SM00839"/>
    </source>
</evidence>
<dbReference type="InterPro" id="IPR033524">
    <property type="entry name" value="Glu/Leu/Phe/Val_DH_AS"/>
</dbReference>
<dbReference type="SUPFAM" id="SSF51735">
    <property type="entry name" value="NAD(P)-binding Rossmann-fold domains"/>
    <property type="match status" value="1"/>
</dbReference>
<dbReference type="InterPro" id="IPR014362">
    <property type="entry name" value="Glu_DH"/>
</dbReference>
<evidence type="ECO:0000256" key="5">
    <source>
        <dbReference type="PIRSR" id="PIRSR000185-2"/>
    </source>
</evidence>
<protein>
    <recommendedName>
        <fullName evidence="3">Glutamate dehydrogenase</fullName>
    </recommendedName>
</protein>
<feature type="domain" description="Glutamate/phenylalanine/leucine/valine/L-tryptophan dehydrogenase C-terminal" evidence="8">
    <location>
        <begin position="188"/>
        <end position="413"/>
    </location>
</feature>
<dbReference type="InterPro" id="IPR046346">
    <property type="entry name" value="Aminoacid_DH-like_N_sf"/>
</dbReference>
<dbReference type="InterPro" id="IPR006095">
    <property type="entry name" value="Glu/Leu/Phe/Val/Trp_DH"/>
</dbReference>
<dbReference type="CDD" id="cd01076">
    <property type="entry name" value="NAD_bind_1_Glu_DH"/>
    <property type="match status" value="1"/>
</dbReference>
<dbReference type="PRINTS" id="PR00082">
    <property type="entry name" value="GLFDHDRGNASE"/>
</dbReference>
<evidence type="ECO:0000313" key="10">
    <source>
        <dbReference type="Proteomes" id="UP000178429"/>
    </source>
</evidence>
<reference evidence="9 10" key="1">
    <citation type="journal article" date="2016" name="Nat. Commun.">
        <title>Thousands of microbial genomes shed light on interconnected biogeochemical processes in an aquifer system.</title>
        <authorList>
            <person name="Anantharaman K."/>
            <person name="Brown C.T."/>
            <person name="Hug L.A."/>
            <person name="Sharon I."/>
            <person name="Castelle C.J."/>
            <person name="Probst A.J."/>
            <person name="Thomas B.C."/>
            <person name="Singh A."/>
            <person name="Wilkins M.J."/>
            <person name="Karaoz U."/>
            <person name="Brodie E.L."/>
            <person name="Williams K.H."/>
            <person name="Hubbard S.S."/>
            <person name="Banfield J.F."/>
        </authorList>
    </citation>
    <scope>NUCLEOTIDE SEQUENCE [LARGE SCALE GENOMIC DNA]</scope>
</reference>
<evidence type="ECO:0000313" key="9">
    <source>
        <dbReference type="EMBL" id="OGM70331.1"/>
    </source>
</evidence>
<feature type="binding site" evidence="5">
    <location>
        <position position="99"/>
    </location>
    <ligand>
        <name>substrate</name>
    </ligand>
</feature>
<dbReference type="InterPro" id="IPR036291">
    <property type="entry name" value="NAD(P)-bd_dom_sf"/>
</dbReference>
<gene>
    <name evidence="9" type="ORF">A2975_04665</name>
</gene>
<name>A0A1F8C1T7_9BACT</name>
<keyword evidence="5" id="KW-0520">NAD</keyword>
<comment type="similarity">
    <text evidence="1 3 7">Belongs to the Glu/Leu/Phe/Val dehydrogenases family.</text>
</comment>
<feature type="binding site" evidence="5">
    <location>
        <position position="349"/>
    </location>
    <ligand>
        <name>substrate</name>
    </ligand>
</feature>
<accession>A0A1F8C1T7</accession>
<dbReference type="Gene3D" id="3.40.50.720">
    <property type="entry name" value="NAD(P)-binding Rossmann-like Domain"/>
    <property type="match status" value="1"/>
</dbReference>
<organism evidence="9 10">
    <name type="scientific">Candidatus Woesebacteria bacterium RIFCSPLOWO2_01_FULL_44_14</name>
    <dbReference type="NCBI Taxonomy" id="1802525"/>
    <lineage>
        <taxon>Bacteria</taxon>
        <taxon>Candidatus Woeseibacteriota</taxon>
    </lineage>
</organism>
<dbReference type="PROSITE" id="PS00074">
    <property type="entry name" value="GLFV_DEHYDROGENASE"/>
    <property type="match status" value="1"/>
</dbReference>
<dbReference type="SMART" id="SM00839">
    <property type="entry name" value="ELFV_dehydrog"/>
    <property type="match status" value="1"/>
</dbReference>
<dbReference type="Gene3D" id="3.40.50.10860">
    <property type="entry name" value="Leucine Dehydrogenase, chain A, domain 1"/>
    <property type="match status" value="1"/>
</dbReference>
<feature type="binding site" evidence="5">
    <location>
        <position position="195"/>
    </location>
    <ligand>
        <name>NAD(+)</name>
        <dbReference type="ChEBI" id="CHEBI:57540"/>
    </ligand>
</feature>
<dbReference type="PANTHER" id="PTHR11606">
    <property type="entry name" value="GLUTAMATE DEHYDROGENASE"/>
    <property type="match status" value="1"/>
</dbReference>
<dbReference type="PIRSF" id="PIRSF000185">
    <property type="entry name" value="Glu_DH"/>
    <property type="match status" value="1"/>
</dbReference>
<dbReference type="Pfam" id="PF02812">
    <property type="entry name" value="ELFV_dehydrog_N"/>
    <property type="match status" value="1"/>
</dbReference>